<dbReference type="PANTHER" id="PTHR42920:SF5">
    <property type="entry name" value="EAMA DOMAIN-CONTAINING PROTEIN"/>
    <property type="match status" value="1"/>
</dbReference>
<dbReference type="Proteomes" id="UP001597343">
    <property type="component" value="Unassembled WGS sequence"/>
</dbReference>
<evidence type="ECO:0000259" key="8">
    <source>
        <dbReference type="Pfam" id="PF00892"/>
    </source>
</evidence>
<dbReference type="InterPro" id="IPR051258">
    <property type="entry name" value="Diverse_Substrate_Transporter"/>
</dbReference>
<feature type="domain" description="EamA" evidence="8">
    <location>
        <begin position="6"/>
        <end position="140"/>
    </location>
</feature>
<comment type="subcellular location">
    <subcellularLocation>
        <location evidence="1">Cell membrane</location>
        <topology evidence="1">Multi-pass membrane protein</topology>
    </subcellularLocation>
</comment>
<keyword evidence="10" id="KW-1185">Reference proteome</keyword>
<dbReference type="InterPro" id="IPR037185">
    <property type="entry name" value="EmrE-like"/>
</dbReference>
<feature type="transmembrane region" description="Helical" evidence="7">
    <location>
        <begin position="98"/>
        <end position="118"/>
    </location>
</feature>
<organism evidence="9 10">
    <name type="scientific">Tumebacillus lipolyticus</name>
    <dbReference type="NCBI Taxonomy" id="1280370"/>
    <lineage>
        <taxon>Bacteria</taxon>
        <taxon>Bacillati</taxon>
        <taxon>Bacillota</taxon>
        <taxon>Bacilli</taxon>
        <taxon>Bacillales</taxon>
        <taxon>Alicyclobacillaceae</taxon>
        <taxon>Tumebacillus</taxon>
    </lineage>
</organism>
<evidence type="ECO:0000313" key="10">
    <source>
        <dbReference type="Proteomes" id="UP001597343"/>
    </source>
</evidence>
<evidence type="ECO:0000256" key="3">
    <source>
        <dbReference type="ARBA" id="ARBA00022475"/>
    </source>
</evidence>
<comment type="caution">
    <text evidence="9">The sequence shown here is derived from an EMBL/GenBank/DDBJ whole genome shotgun (WGS) entry which is preliminary data.</text>
</comment>
<feature type="domain" description="EamA" evidence="8">
    <location>
        <begin position="148"/>
        <end position="286"/>
    </location>
</feature>
<proteinExistence type="inferred from homology"/>
<evidence type="ECO:0000256" key="1">
    <source>
        <dbReference type="ARBA" id="ARBA00004651"/>
    </source>
</evidence>
<feature type="transmembrane region" description="Helical" evidence="7">
    <location>
        <begin position="210"/>
        <end position="232"/>
    </location>
</feature>
<evidence type="ECO:0000256" key="7">
    <source>
        <dbReference type="SAM" id="Phobius"/>
    </source>
</evidence>
<dbReference type="RefSeq" id="WP_386044090.1">
    <property type="nucleotide sequence ID" value="NZ_JBHUIO010000002.1"/>
</dbReference>
<feature type="transmembrane region" description="Helical" evidence="7">
    <location>
        <begin position="125"/>
        <end position="145"/>
    </location>
</feature>
<keyword evidence="3" id="KW-1003">Cell membrane</keyword>
<feature type="transmembrane region" description="Helical" evidence="7">
    <location>
        <begin position="151"/>
        <end position="167"/>
    </location>
</feature>
<keyword evidence="4 7" id="KW-0812">Transmembrane</keyword>
<feature type="transmembrane region" description="Helical" evidence="7">
    <location>
        <begin position="244"/>
        <end position="265"/>
    </location>
</feature>
<accession>A0ABW4ZTS8</accession>
<keyword evidence="6 7" id="KW-0472">Membrane</keyword>
<protein>
    <submittedName>
        <fullName evidence="9">DMT family transporter</fullName>
    </submittedName>
</protein>
<evidence type="ECO:0000256" key="6">
    <source>
        <dbReference type="ARBA" id="ARBA00023136"/>
    </source>
</evidence>
<dbReference type="EMBL" id="JBHUIO010000002">
    <property type="protein sequence ID" value="MFD2169039.1"/>
    <property type="molecule type" value="Genomic_DNA"/>
</dbReference>
<feature type="transmembrane region" description="Helical" evidence="7">
    <location>
        <begin position="35"/>
        <end position="57"/>
    </location>
</feature>
<evidence type="ECO:0000313" key="9">
    <source>
        <dbReference type="EMBL" id="MFD2169039.1"/>
    </source>
</evidence>
<evidence type="ECO:0000256" key="5">
    <source>
        <dbReference type="ARBA" id="ARBA00022989"/>
    </source>
</evidence>
<name>A0ABW4ZTS8_9BACL</name>
<feature type="transmembrane region" description="Helical" evidence="7">
    <location>
        <begin position="179"/>
        <end position="198"/>
    </location>
</feature>
<dbReference type="PANTHER" id="PTHR42920">
    <property type="entry name" value="OS03G0707200 PROTEIN-RELATED"/>
    <property type="match status" value="1"/>
</dbReference>
<dbReference type="SUPFAM" id="SSF103481">
    <property type="entry name" value="Multidrug resistance efflux transporter EmrE"/>
    <property type="match status" value="2"/>
</dbReference>
<evidence type="ECO:0000256" key="4">
    <source>
        <dbReference type="ARBA" id="ARBA00022692"/>
    </source>
</evidence>
<feature type="transmembrane region" description="Helical" evidence="7">
    <location>
        <begin position="271"/>
        <end position="291"/>
    </location>
</feature>
<sequence>MRRTWLADLVLLGVTFSWGATFVMVKEAVDKMPPFTFLGVRFLIAALILGLLMILFFRNALSSMNKQIWLVGSGIGLLLFAGYAFQTFGLIYTTPSNAGFLTGLSVVIVPLFALWILGQRIKRNAIYGVILAAIGLAMLTLNGFQINIGDALVFICAICYALHITYVGKYTSGFHALPFAFVQILSCGIFNMIGALLFEDVSASMSSEVLLDYSVLSALIICSVIATAFAFVAQNQVQKFTTPARTALIFATEPVFAAATGYLWAGDRLTAIQVIGCLLILGGMLIAELGGKKKRSKKETSYA</sequence>
<dbReference type="InterPro" id="IPR000620">
    <property type="entry name" value="EamA_dom"/>
</dbReference>
<feature type="transmembrane region" description="Helical" evidence="7">
    <location>
        <begin position="69"/>
        <end position="92"/>
    </location>
</feature>
<gene>
    <name evidence="9" type="ORF">ACFSOY_03265</name>
</gene>
<dbReference type="Pfam" id="PF00892">
    <property type="entry name" value="EamA"/>
    <property type="match status" value="2"/>
</dbReference>
<evidence type="ECO:0000256" key="2">
    <source>
        <dbReference type="ARBA" id="ARBA00007362"/>
    </source>
</evidence>
<reference evidence="10" key="1">
    <citation type="journal article" date="2019" name="Int. J. Syst. Evol. Microbiol.">
        <title>The Global Catalogue of Microorganisms (GCM) 10K type strain sequencing project: providing services to taxonomists for standard genome sequencing and annotation.</title>
        <authorList>
            <consortium name="The Broad Institute Genomics Platform"/>
            <consortium name="The Broad Institute Genome Sequencing Center for Infectious Disease"/>
            <person name="Wu L."/>
            <person name="Ma J."/>
        </authorList>
    </citation>
    <scope>NUCLEOTIDE SEQUENCE [LARGE SCALE GENOMIC DNA]</scope>
    <source>
        <strain evidence="10">CGMCC 1.13574</strain>
    </source>
</reference>
<comment type="similarity">
    <text evidence="2">Belongs to the EamA transporter family.</text>
</comment>
<keyword evidence="5 7" id="KW-1133">Transmembrane helix</keyword>